<dbReference type="KEGG" id="xne:XNC1_2262"/>
<accession>D3VFK7</accession>
<proteinExistence type="predicted"/>
<protein>
    <submittedName>
        <fullName evidence="1">Regulatory protein, LysR:LysR, substrate-binding</fullName>
    </submittedName>
</protein>
<reference evidence="1 2" key="1">
    <citation type="journal article" date="2011" name="PLoS ONE">
        <title>The entomopathogenic bacterial endosymbionts xenorhabdus and photorhabdus: convergent lifestyles from divergent genomes.</title>
        <authorList>
            <person name="Chaston J.M."/>
            <person name="Suen G."/>
            <person name="Tucker S.L."/>
            <person name="Andersen A.W."/>
            <person name="Bhasin A."/>
            <person name="Bode E."/>
            <person name="Bode H.B."/>
            <person name="Brachmann A.O."/>
            <person name="Cowles C.E."/>
            <person name="Cowles K.N."/>
            <person name="Darby C."/>
            <person name="de Leon L."/>
            <person name="Drace K."/>
            <person name="Du Z."/>
            <person name="Givaudan A."/>
            <person name="Herbert Tran E.E."/>
            <person name="Jewell K.A."/>
            <person name="Knack J.J."/>
            <person name="Krasomil-Osterfeld K.C."/>
            <person name="Kukor R."/>
            <person name="Lanois A."/>
            <person name="Latreille P."/>
            <person name="Leimgruber N.K."/>
            <person name="Lipke C.M."/>
            <person name="Liu R."/>
            <person name="Lu X."/>
            <person name="Martens E.C."/>
            <person name="Marri P.R."/>
            <person name="Medigue C."/>
            <person name="Menard M.L."/>
            <person name="Miller N.M."/>
            <person name="Morales-Soto N."/>
            <person name="Norton S."/>
            <person name="Ogier J.C."/>
            <person name="Orchard S.S."/>
            <person name="Park D."/>
            <person name="Park Y."/>
            <person name="Qurollo B.A."/>
            <person name="Sugar D.R."/>
            <person name="Richards G.R."/>
            <person name="Rouy Z."/>
            <person name="Slominski B."/>
            <person name="Slominski K."/>
            <person name="Snyder H."/>
            <person name="Tjaden B.C."/>
            <person name="van der Hoeven R."/>
            <person name="Welch R.D."/>
            <person name="Wheeler C."/>
            <person name="Xiang B."/>
            <person name="Barbazuk B."/>
            <person name="Gaudriault S."/>
            <person name="Goodner B."/>
            <person name="Slater S.C."/>
            <person name="Forst S."/>
            <person name="Goldman B.S."/>
            <person name="Goodrich-Blair H."/>
        </authorList>
    </citation>
    <scope>NUCLEOTIDE SEQUENCE [LARGE SCALE GENOMIC DNA]</scope>
    <source>
        <strain evidence="2">ATCC 19061 / DSM 3370 / CCUG 14189 / LMG 1036 / NCIMB 9965 / AN6</strain>
    </source>
</reference>
<gene>
    <name evidence="1" type="ordered locus">XNC1_2262</name>
</gene>
<dbReference type="HOGENOM" id="CLU_3241638_0_0_6"/>
<dbReference type="Proteomes" id="UP000008075">
    <property type="component" value="Chromosome"/>
</dbReference>
<sequence length="43" mass="5023">MSLLTSMKPTHFRQITGFYLKLLRIFKTVVEYGRFSAAKSLIE</sequence>
<keyword evidence="2" id="KW-1185">Reference proteome</keyword>
<evidence type="ECO:0000313" key="1">
    <source>
        <dbReference type="EMBL" id="CBJ90321.1"/>
    </source>
</evidence>
<organism evidence="1 2">
    <name type="scientific">Xenorhabdus nematophila (strain ATCC 19061 / DSM 3370 / CCUG 14189 / LMG 1036 / NCIMB 9965 / AN6)</name>
    <dbReference type="NCBI Taxonomy" id="406817"/>
    <lineage>
        <taxon>Bacteria</taxon>
        <taxon>Pseudomonadati</taxon>
        <taxon>Pseudomonadota</taxon>
        <taxon>Gammaproteobacteria</taxon>
        <taxon>Enterobacterales</taxon>
        <taxon>Morganellaceae</taxon>
        <taxon>Xenorhabdus</taxon>
    </lineage>
</organism>
<dbReference type="AlphaFoldDB" id="D3VFK7"/>
<name>D3VFK7_XENNA</name>
<evidence type="ECO:0000313" key="2">
    <source>
        <dbReference type="Proteomes" id="UP000008075"/>
    </source>
</evidence>
<dbReference type="EMBL" id="FN667742">
    <property type="protein sequence ID" value="CBJ90321.1"/>
    <property type="molecule type" value="Genomic_DNA"/>
</dbReference>
<dbReference type="STRING" id="406817.XNC1_2262"/>